<name>A0A507AJV5_9PEZI</name>
<keyword evidence="4" id="KW-1185">Reference proteome</keyword>
<proteinExistence type="predicted"/>
<dbReference type="RefSeq" id="XP_030989334.1">
    <property type="nucleotide sequence ID" value="XM_031133371.1"/>
</dbReference>
<evidence type="ECO:0000259" key="2">
    <source>
        <dbReference type="PROSITE" id="PS50192"/>
    </source>
</evidence>
<dbReference type="InParanoid" id="A0A507AJV5"/>
<organism evidence="3 4">
    <name type="scientific">Thyridium curvatum</name>
    <dbReference type="NCBI Taxonomy" id="1093900"/>
    <lineage>
        <taxon>Eukaryota</taxon>
        <taxon>Fungi</taxon>
        <taxon>Dikarya</taxon>
        <taxon>Ascomycota</taxon>
        <taxon>Pezizomycotina</taxon>
        <taxon>Sordariomycetes</taxon>
        <taxon>Sordariomycetidae</taxon>
        <taxon>Thyridiales</taxon>
        <taxon>Thyridiaceae</taxon>
        <taxon>Thyridium</taxon>
    </lineage>
</organism>
<feature type="compositionally biased region" description="Basic and acidic residues" evidence="1">
    <location>
        <begin position="452"/>
        <end position="486"/>
    </location>
</feature>
<dbReference type="PROSITE" id="PS50192">
    <property type="entry name" value="T_SNARE"/>
    <property type="match status" value="1"/>
</dbReference>
<evidence type="ECO:0000313" key="3">
    <source>
        <dbReference type="EMBL" id="TPX07623.1"/>
    </source>
</evidence>
<feature type="compositionally biased region" description="Basic and acidic residues" evidence="1">
    <location>
        <begin position="436"/>
        <end position="445"/>
    </location>
</feature>
<dbReference type="InterPro" id="IPR000727">
    <property type="entry name" value="T_SNARE_dom"/>
</dbReference>
<feature type="region of interest" description="Disordered" evidence="1">
    <location>
        <begin position="425"/>
        <end position="486"/>
    </location>
</feature>
<protein>
    <recommendedName>
        <fullName evidence="2">t-SNARE coiled-coil homology domain-containing protein</fullName>
    </recommendedName>
</protein>
<dbReference type="AlphaFoldDB" id="A0A507AJV5"/>
<dbReference type="Proteomes" id="UP000319257">
    <property type="component" value="Unassembled WGS sequence"/>
</dbReference>
<accession>A0A507AJV5</accession>
<reference evidence="3 4" key="1">
    <citation type="submission" date="2019-06" db="EMBL/GenBank/DDBJ databases">
        <title>Draft genome sequence of the filamentous fungus Phialemoniopsis curvata isolated from diesel fuel.</title>
        <authorList>
            <person name="Varaljay V.A."/>
            <person name="Lyon W.J."/>
            <person name="Crouch A.L."/>
            <person name="Drake C.E."/>
            <person name="Hollomon J.M."/>
            <person name="Nadeau L.J."/>
            <person name="Nunn H.S."/>
            <person name="Stevenson B.S."/>
            <person name="Bojanowski C.L."/>
            <person name="Crookes-Goodson W.J."/>
        </authorList>
    </citation>
    <scope>NUCLEOTIDE SEQUENCE [LARGE SCALE GENOMIC DNA]</scope>
    <source>
        <strain evidence="3 4">D216</strain>
    </source>
</reference>
<sequence length="511" mass="59111">MLRGGLPAHFSEPHRAPSQPDAWPSRSILPRAVSRLPHGPTRRRKPRQPGGSDWIVWSGRPKSEDHLIKAWALADNEPSPVPTAFNLQLACRLRLASSLALDRRVPIVDPPRKQAKWQLTARCASHSDSDQQDQDQYQDVLMLRAPDGSNVAETILDIVTAIRELMWDPSHEYSGTVAFYNISPDVFSDFYELVEERPHFHLSYVPSELGGLLSFKMQAPVHNVPGRLMADHMLQQARDMGRSNEITFIGEATMSGKNGVSAKTADETTVSIHRGVNAYETPTLQFRQSDSANLVVLIKLYRNQFRQILVELWSRPSPDQPIAAVTVRLAKPLGDDTVPQERSAWIVTGAPMRLRFEDVLDCPKDPARSDTDFTFSEDFFFHMAREVLRASRLTPPAVKERYRAYLIRHSAEEARLKKKKRLDEEMKRLDKKKRRMQQEEERQEQLRQMGEQMRKMGEEKDEQIRQMRQKDEQKDEQLRQKDEQIHQMDEQIHQLFELVRQMGEQMRQQDE</sequence>
<dbReference type="GeneID" id="41978169"/>
<feature type="region of interest" description="Disordered" evidence="1">
    <location>
        <begin position="1"/>
        <end position="56"/>
    </location>
</feature>
<dbReference type="OrthoDB" id="76567at2759"/>
<gene>
    <name evidence="3" type="ORF">E0L32_010722</name>
</gene>
<evidence type="ECO:0000313" key="4">
    <source>
        <dbReference type="Proteomes" id="UP000319257"/>
    </source>
</evidence>
<dbReference type="EMBL" id="SKBQ01000089">
    <property type="protein sequence ID" value="TPX07623.1"/>
    <property type="molecule type" value="Genomic_DNA"/>
</dbReference>
<feature type="domain" description="T-SNARE coiled-coil homology" evidence="2">
    <location>
        <begin position="475"/>
        <end position="511"/>
    </location>
</feature>
<comment type="caution">
    <text evidence="3">The sequence shown here is derived from an EMBL/GenBank/DDBJ whole genome shotgun (WGS) entry which is preliminary data.</text>
</comment>
<evidence type="ECO:0000256" key="1">
    <source>
        <dbReference type="SAM" id="MobiDB-lite"/>
    </source>
</evidence>